<feature type="compositionally biased region" description="Basic and acidic residues" evidence="1">
    <location>
        <begin position="646"/>
        <end position="655"/>
    </location>
</feature>
<dbReference type="EMBL" id="CAMXCT010003240">
    <property type="protein sequence ID" value="CAI4003293.1"/>
    <property type="molecule type" value="Genomic_DNA"/>
</dbReference>
<accession>A0A9P1G7U2</accession>
<keyword evidence="2" id="KW-1133">Transmembrane helix</keyword>
<evidence type="ECO:0000313" key="4">
    <source>
        <dbReference type="EMBL" id="CAL4790605.1"/>
    </source>
</evidence>
<feature type="transmembrane region" description="Helical" evidence="2">
    <location>
        <begin position="460"/>
        <end position="484"/>
    </location>
</feature>
<evidence type="ECO:0000256" key="1">
    <source>
        <dbReference type="SAM" id="MobiDB-lite"/>
    </source>
</evidence>
<keyword evidence="2" id="KW-0472">Membrane</keyword>
<keyword evidence="5" id="KW-1185">Reference proteome</keyword>
<evidence type="ECO:0000256" key="2">
    <source>
        <dbReference type="SAM" id="Phobius"/>
    </source>
</evidence>
<gene>
    <name evidence="3" type="ORF">C1SCF055_LOCUS29173</name>
</gene>
<organism evidence="3">
    <name type="scientific">Cladocopium goreaui</name>
    <dbReference type="NCBI Taxonomy" id="2562237"/>
    <lineage>
        <taxon>Eukaryota</taxon>
        <taxon>Sar</taxon>
        <taxon>Alveolata</taxon>
        <taxon>Dinophyceae</taxon>
        <taxon>Suessiales</taxon>
        <taxon>Symbiodiniaceae</taxon>
        <taxon>Cladocopium</taxon>
    </lineage>
</organism>
<feature type="transmembrane region" description="Helical" evidence="2">
    <location>
        <begin position="490"/>
        <end position="512"/>
    </location>
</feature>
<dbReference type="OrthoDB" id="410295at2759"/>
<feature type="region of interest" description="Disordered" evidence="1">
    <location>
        <begin position="618"/>
        <end position="737"/>
    </location>
</feature>
<name>A0A9P1G7U2_9DINO</name>
<feature type="transmembrane region" description="Helical" evidence="2">
    <location>
        <begin position="230"/>
        <end position="247"/>
    </location>
</feature>
<sequence length="737" mass="82512">MRTDGRKVTALAYELHRSVPADRWCVTYWDLLFLRQEVQSALRCGEIQPGPEDDLSEDYGPSIYTVNEQYIKPVTQDAGKMSWALMRNPDGLQCDLFISHAWQEGVFEFLAKVRHSWPRSVQTAWCCMLANPQNLDIASFLQSPKSSPFAIALQASKVMLVVPNRQESVYTRLWCAYEAYLAQEEGKTILIAHSSNLHQILAALRGMALAAIFGASVGIVATLLNLGQTYGVPALACLVVGSSLVIHDDVCRRVMHLLGEILCWTQVTHGFVNFFDLYSAEEYPDKDKAVPHKVTQVLHLSYWVMTSLAFCVMEVDRINARPAVSEAEELRQGYQGSIQYAKCSQAADAASIRREIGTQVDRVDHAIHVLLTAGMSTPALRDIAHRVDIEHAAFAEFTGAVFLLGPFATMAVTLSFVDLFYGRCLWQRVVLAVMSLLSRLILFVWLSWSHWDEQRFILKVMNKFLCLAMLGWLGLMFCFLVFGLSLDNVFLTWLLITDLCLLSMLLFAFLGVRGIAKLPCGFRILQICFSRGCNACNARTAWNRPRRRFQPDDDPFEMPLGNKDLDDGMLPIDDFDEDIGFDGPMPELALGGKLPPVEGNPFGENWAELPGDVASSFNKSKQVKEAPAPPRAQRERGKKHFWYGMSREEIKEAKANGRGKKKAPAEGQGEKSSFMRALEKREKSRGRSVRTGDRARGRKETKEAKSPQSTKPGAEPGGKKPPQAPQGNVGLKRRILR</sequence>
<dbReference type="EMBL" id="CAMXCT020003240">
    <property type="protein sequence ID" value="CAL1156668.1"/>
    <property type="molecule type" value="Genomic_DNA"/>
</dbReference>
<keyword evidence="2" id="KW-0812">Transmembrane</keyword>
<reference evidence="3" key="1">
    <citation type="submission" date="2022-10" db="EMBL/GenBank/DDBJ databases">
        <authorList>
            <person name="Chen Y."/>
            <person name="Dougan E. K."/>
            <person name="Chan C."/>
            <person name="Rhodes N."/>
            <person name="Thang M."/>
        </authorList>
    </citation>
    <scope>NUCLEOTIDE SEQUENCE</scope>
</reference>
<dbReference type="Proteomes" id="UP001152797">
    <property type="component" value="Unassembled WGS sequence"/>
</dbReference>
<dbReference type="AlphaFoldDB" id="A0A9P1G7U2"/>
<protein>
    <submittedName>
        <fullName evidence="3">Uncharacterized protein</fullName>
    </submittedName>
</protein>
<dbReference type="EMBL" id="CAMXCT030003240">
    <property type="protein sequence ID" value="CAL4790605.1"/>
    <property type="molecule type" value="Genomic_DNA"/>
</dbReference>
<reference evidence="4 5" key="2">
    <citation type="submission" date="2024-05" db="EMBL/GenBank/DDBJ databases">
        <authorList>
            <person name="Chen Y."/>
            <person name="Shah S."/>
            <person name="Dougan E. K."/>
            <person name="Thang M."/>
            <person name="Chan C."/>
        </authorList>
    </citation>
    <scope>NUCLEOTIDE SEQUENCE [LARGE SCALE GENOMIC DNA]</scope>
</reference>
<feature type="transmembrane region" description="Helical" evidence="2">
    <location>
        <begin position="202"/>
        <end position="224"/>
    </location>
</feature>
<proteinExistence type="predicted"/>
<evidence type="ECO:0000313" key="3">
    <source>
        <dbReference type="EMBL" id="CAI4003293.1"/>
    </source>
</evidence>
<feature type="transmembrane region" description="Helical" evidence="2">
    <location>
        <begin position="393"/>
        <end position="417"/>
    </location>
</feature>
<comment type="caution">
    <text evidence="3">The sequence shown here is derived from an EMBL/GenBank/DDBJ whole genome shotgun (WGS) entry which is preliminary data.</text>
</comment>
<evidence type="ECO:0000313" key="5">
    <source>
        <dbReference type="Proteomes" id="UP001152797"/>
    </source>
</evidence>
<feature type="compositionally biased region" description="Basic and acidic residues" evidence="1">
    <location>
        <begin position="690"/>
        <end position="705"/>
    </location>
</feature>
<feature type="transmembrane region" description="Helical" evidence="2">
    <location>
        <begin position="429"/>
        <end position="448"/>
    </location>
</feature>